<dbReference type="InterPro" id="IPR015797">
    <property type="entry name" value="NUDIX_hydrolase-like_dom_sf"/>
</dbReference>
<name>A0A090M6X3_OSTTA</name>
<dbReference type="InterPro" id="IPR000086">
    <property type="entry name" value="NUDIX_hydrolase_dom"/>
</dbReference>
<dbReference type="GO" id="GO:0009240">
    <property type="term" value="P:isopentenyl diphosphate biosynthetic process"/>
    <property type="evidence" value="ECO:0007669"/>
    <property type="project" value="TreeGrafter"/>
</dbReference>
<feature type="compositionally biased region" description="Basic and acidic residues" evidence="1">
    <location>
        <begin position="1"/>
        <end position="10"/>
    </location>
</feature>
<dbReference type="GO" id="GO:0004452">
    <property type="term" value="F:isopentenyl-diphosphate delta-isomerase activity"/>
    <property type="evidence" value="ECO:0007669"/>
    <property type="project" value="TreeGrafter"/>
</dbReference>
<dbReference type="EMBL" id="CAID01000012">
    <property type="protein sequence ID" value="CEF99941.1"/>
    <property type="molecule type" value="Genomic_DNA"/>
</dbReference>
<feature type="domain" description="Nudix hydrolase" evidence="2">
    <location>
        <begin position="55"/>
        <end position="198"/>
    </location>
</feature>
<dbReference type="InParanoid" id="A0A090M6X3"/>
<protein>
    <submittedName>
        <fullName evidence="3">DNA polymerase III, clamp loader complex,gamma/delta/delta subunit, C-terminal</fullName>
    </submittedName>
</protein>
<organism evidence="3 4">
    <name type="scientific">Ostreococcus tauri</name>
    <name type="common">Marine green alga</name>
    <dbReference type="NCBI Taxonomy" id="70448"/>
    <lineage>
        <taxon>Eukaryota</taxon>
        <taxon>Viridiplantae</taxon>
        <taxon>Chlorophyta</taxon>
        <taxon>Mamiellophyceae</taxon>
        <taxon>Mamiellales</taxon>
        <taxon>Bathycoccaceae</taxon>
        <taxon>Ostreococcus</taxon>
    </lineage>
</organism>
<evidence type="ECO:0000259" key="2">
    <source>
        <dbReference type="PROSITE" id="PS51462"/>
    </source>
</evidence>
<dbReference type="PANTHER" id="PTHR10885:SF20">
    <property type="entry name" value="NUDIX HYDROLASE DOMAIN-CONTAINING PROTEIN"/>
    <property type="match status" value="1"/>
</dbReference>
<proteinExistence type="predicted"/>
<reference evidence="3 4" key="2">
    <citation type="journal article" date="2014" name="BMC Genomics">
        <title>An improved genome of the model marine alga Ostreococcus tauri unfolds by assessing Illumina de novo assemblies.</title>
        <authorList>
            <person name="Blanc-Mathieu R."/>
            <person name="Verhelst B."/>
            <person name="Derelle E."/>
            <person name="Rombauts S."/>
            <person name="Bouget F.Y."/>
            <person name="Carre I."/>
            <person name="Chateau A."/>
            <person name="Eyre-Walker A."/>
            <person name="Grimsley N."/>
            <person name="Moreau H."/>
            <person name="Piegu B."/>
            <person name="Rivals E."/>
            <person name="Schackwitz W."/>
            <person name="Van de Peer Y."/>
            <person name="Piganeau G."/>
        </authorList>
    </citation>
    <scope>NUCLEOTIDE SEQUENCE [LARGE SCALE GENOMIC DNA]</scope>
    <source>
        <strain evidence="4">OTTH 0595 / CCAP 157/2 / RCC745</strain>
    </source>
</reference>
<evidence type="ECO:0000256" key="1">
    <source>
        <dbReference type="SAM" id="MobiDB-lite"/>
    </source>
</evidence>
<dbReference type="SUPFAM" id="SSF55811">
    <property type="entry name" value="Nudix"/>
    <property type="match status" value="1"/>
</dbReference>
<reference evidence="4" key="1">
    <citation type="journal article" date="2006" name="Proc. Natl. Acad. Sci. U.S.A.">
        <title>Genome analysis of the smallest free-living eukaryote Ostreococcus tauri unveils many unique features.</title>
        <authorList>
            <person name="Derelle E."/>
            <person name="Ferraz C."/>
            <person name="Rombauts S."/>
            <person name="Rouze P."/>
            <person name="Worden A.Z."/>
            <person name="Robbens S."/>
            <person name="Partensky F."/>
            <person name="Degroeve S."/>
            <person name="Echeynie S."/>
            <person name="Cooke R."/>
            <person name="Saeys Y."/>
            <person name="Wuyts J."/>
            <person name="Jabbari K."/>
            <person name="Bowler C."/>
            <person name="Panaud O."/>
            <person name="Piegu B."/>
            <person name="Ball S.G."/>
            <person name="Ral J.-P."/>
            <person name="Bouget F.-Y."/>
            <person name="Piganeau G."/>
            <person name="De Baets B."/>
            <person name="Picard A."/>
            <person name="Delseny M."/>
            <person name="Demaille J."/>
            <person name="Van de Peer Y."/>
            <person name="Moreau H."/>
        </authorList>
    </citation>
    <scope>NUCLEOTIDE SEQUENCE [LARGE SCALE GENOMIC DNA]</scope>
    <source>
        <strain evidence="4">OTTH 0595 / CCAP 157/2 / RCC745</strain>
    </source>
</reference>
<sequence length="218" mass="24147">MDRDVARDDASSPAQDANEMFEVCEAPTPSFDVRTDRPRGTGALARRADVHARGEWHRSAHVWIVDAKTRAVVLQKRSMGKDTFPGMWDISAAGHVSARDDGDSLRAAACELEEELGVRLSDARRDLTFQFCIPAAQAALGGCNCYEDVYFLRWDRDSAGDDFALGHAEVTATRWESIDDLRAALNGASDEHVPRTKQYLDVFFPALDAFVNHDRSSS</sequence>
<dbReference type="OrthoDB" id="510307at2759"/>
<dbReference type="RefSeq" id="XP_003082400.2">
    <property type="nucleotide sequence ID" value="XM_003082352.2"/>
</dbReference>
<comment type="caution">
    <text evidence="3">The sequence shown here is derived from an EMBL/GenBank/DDBJ whole genome shotgun (WGS) entry which is preliminary data.</text>
</comment>
<keyword evidence="4" id="KW-1185">Reference proteome</keyword>
<dbReference type="Pfam" id="PF00293">
    <property type="entry name" value="NUDIX"/>
    <property type="match status" value="1"/>
</dbReference>
<dbReference type="Gene3D" id="3.90.79.10">
    <property type="entry name" value="Nucleoside Triphosphate Pyrophosphohydrolase"/>
    <property type="match status" value="1"/>
</dbReference>
<dbReference type="PANTHER" id="PTHR10885">
    <property type="entry name" value="ISOPENTENYL-DIPHOSPHATE DELTA-ISOMERASE"/>
    <property type="match status" value="1"/>
</dbReference>
<dbReference type="AlphaFoldDB" id="A0A090M6X3"/>
<dbReference type="GeneID" id="9836018"/>
<dbReference type="PROSITE" id="PS51462">
    <property type="entry name" value="NUDIX"/>
    <property type="match status" value="1"/>
</dbReference>
<gene>
    <name evidence="3" type="ORF">OT_ostta12g02490</name>
</gene>
<dbReference type="STRING" id="70448.A0A090M6X3"/>
<evidence type="ECO:0000313" key="4">
    <source>
        <dbReference type="Proteomes" id="UP000009170"/>
    </source>
</evidence>
<dbReference type="Proteomes" id="UP000009170">
    <property type="component" value="Unassembled WGS sequence"/>
</dbReference>
<dbReference type="KEGG" id="ota:OT_ostta12g02490"/>
<evidence type="ECO:0000313" key="3">
    <source>
        <dbReference type="EMBL" id="CEF99941.1"/>
    </source>
</evidence>
<feature type="region of interest" description="Disordered" evidence="1">
    <location>
        <begin position="1"/>
        <end position="21"/>
    </location>
</feature>
<dbReference type="GO" id="GO:0005737">
    <property type="term" value="C:cytoplasm"/>
    <property type="evidence" value="ECO:0007669"/>
    <property type="project" value="TreeGrafter"/>
</dbReference>
<accession>A0A090M6X3</accession>
<dbReference type="CDD" id="cd04692">
    <property type="entry name" value="NUDIX_Hydrolase"/>
    <property type="match status" value="1"/>
</dbReference>